<reference evidence="2 3" key="1">
    <citation type="submission" date="2021-03" db="EMBL/GenBank/DDBJ databases">
        <title>Genomic Encyclopedia of Type Strains, Phase III (KMG-III): the genomes of soil and plant-associated and newly described type strains.</title>
        <authorList>
            <person name="Whitman W."/>
        </authorList>
    </citation>
    <scope>NUCLEOTIDE SEQUENCE [LARGE SCALE GENOMIC DNA]</scope>
    <source>
        <strain evidence="2 3">IMMIB AFH-6</strain>
    </source>
</reference>
<comment type="caution">
    <text evidence="2">The sequence shown here is derived from an EMBL/GenBank/DDBJ whole genome shotgun (WGS) entry which is preliminary data.</text>
</comment>
<keyword evidence="3" id="KW-1185">Reference proteome</keyword>
<dbReference type="EMBL" id="JAGINP010000018">
    <property type="protein sequence ID" value="MBP2294840.1"/>
    <property type="molecule type" value="Genomic_DNA"/>
</dbReference>
<evidence type="ECO:0000313" key="2">
    <source>
        <dbReference type="EMBL" id="MBP2294840.1"/>
    </source>
</evidence>
<sequence length="369" mass="39625">MPRSPAHPIGTVRLDFRPGSKTAEDLSVVERAGNALFAASDEGAELVRLVTADGGASYREDAAFPLAGIFDLPAGPDESAEADIEGMAVADGWLWAVGSHSLARKKPRAKDDDAAALGRLTEVRRDPNRFLLGRIPLRMDDGQPPEPVRKHQGNTARCLPFKPGGNALTKALADDALLAPFLAIPAKENGFDVEGLAACGDRLFLGLRGPVLRGWACILELAVEEDPDSPDHLMLQRIGPDDAKVRKHFLDLDGLGIRELAFDGEDLVILAGPTMDLDGPVALWRWTDALEAEDQSLVRGDRLVRLLDLPFGERADHAEGIARVPRAGASPALLVVYDSPAPERRHGDGVDADLFALPSRYDPANSFLA</sequence>
<organism evidence="2 3">
    <name type="scientific">Azospirillum rugosum</name>
    <dbReference type="NCBI Taxonomy" id="416170"/>
    <lineage>
        <taxon>Bacteria</taxon>
        <taxon>Pseudomonadati</taxon>
        <taxon>Pseudomonadota</taxon>
        <taxon>Alphaproteobacteria</taxon>
        <taxon>Rhodospirillales</taxon>
        <taxon>Azospirillaceae</taxon>
        <taxon>Azospirillum</taxon>
    </lineage>
</organism>
<evidence type="ECO:0000313" key="3">
    <source>
        <dbReference type="Proteomes" id="UP000781958"/>
    </source>
</evidence>
<evidence type="ECO:0000259" key="1">
    <source>
        <dbReference type="Pfam" id="PF12275"/>
    </source>
</evidence>
<dbReference type="InterPro" id="IPR022060">
    <property type="entry name" value="DUF3616"/>
</dbReference>
<name>A0ABS4SQK6_9PROT</name>
<feature type="domain" description="DUF3616" evidence="1">
    <location>
        <begin position="25"/>
        <end position="349"/>
    </location>
</feature>
<dbReference type="Proteomes" id="UP000781958">
    <property type="component" value="Unassembled WGS sequence"/>
</dbReference>
<dbReference type="RefSeq" id="WP_209769149.1">
    <property type="nucleotide sequence ID" value="NZ_JAGINP010000018.1"/>
</dbReference>
<dbReference type="Pfam" id="PF12275">
    <property type="entry name" value="DUF3616"/>
    <property type="match status" value="1"/>
</dbReference>
<gene>
    <name evidence="2" type="ORF">J2851_004636</name>
</gene>
<protein>
    <recommendedName>
        <fullName evidence="1">DUF3616 domain-containing protein</fullName>
    </recommendedName>
</protein>
<accession>A0ABS4SQK6</accession>
<proteinExistence type="predicted"/>